<organism evidence="1">
    <name type="scientific">metagenome</name>
    <dbReference type="NCBI Taxonomy" id="256318"/>
    <lineage>
        <taxon>unclassified sequences</taxon>
        <taxon>metagenomes</taxon>
    </lineage>
</organism>
<sequence length="66" mass="7600">MMKRRAAKELIHIKGWLERVDEIVERGKVAHLADARCGSARLEPVAEEPVRHSCCVSCRRMKRDQS</sequence>
<dbReference type="AlphaFoldDB" id="A0A2P2C7M9"/>
<evidence type="ECO:0000313" key="1">
    <source>
        <dbReference type="EMBL" id="CUR58000.1"/>
    </source>
</evidence>
<dbReference type="EMBL" id="CZKA01000043">
    <property type="protein sequence ID" value="CUR58000.1"/>
    <property type="molecule type" value="Genomic_DNA"/>
</dbReference>
<gene>
    <name evidence="1" type="ORF">NOCA2480050</name>
</gene>
<name>A0A2P2C7M9_9ZZZZ</name>
<reference evidence="1" key="1">
    <citation type="submission" date="2015-08" db="EMBL/GenBank/DDBJ databases">
        <authorList>
            <person name="Babu N.S."/>
            <person name="Beckwith C.J."/>
            <person name="Beseler K.G."/>
            <person name="Brison A."/>
            <person name="Carone J.V."/>
            <person name="Caskin T.P."/>
            <person name="Diamond M."/>
            <person name="Durham M.E."/>
            <person name="Foxe J.M."/>
            <person name="Go M."/>
            <person name="Henderson B.A."/>
            <person name="Jones I.B."/>
            <person name="McGettigan J.A."/>
            <person name="Micheletti S.J."/>
            <person name="Nasrallah M.E."/>
            <person name="Ortiz D."/>
            <person name="Piller C.R."/>
            <person name="Privatt S.R."/>
            <person name="Schneider S.L."/>
            <person name="Sharp S."/>
            <person name="Smith T.C."/>
            <person name="Stanton J.D."/>
            <person name="Ullery H.E."/>
            <person name="Wilson R.J."/>
            <person name="Serrano M.G."/>
            <person name="Buck G."/>
            <person name="Lee V."/>
            <person name="Wang Y."/>
            <person name="Carvalho R."/>
            <person name="Voegtly L."/>
            <person name="Shi R."/>
            <person name="Duckworth R."/>
            <person name="Johnson A."/>
            <person name="Loviza R."/>
            <person name="Walstead R."/>
            <person name="Shah Z."/>
            <person name="Kiflezghi M."/>
            <person name="Wade K."/>
            <person name="Ball S.L."/>
            <person name="Bradley K.W."/>
            <person name="Asai D.J."/>
            <person name="Bowman C.A."/>
            <person name="Russell D.A."/>
            <person name="Pope W.H."/>
            <person name="Jacobs-Sera D."/>
            <person name="Hendrix R.W."/>
            <person name="Hatfull G.F."/>
        </authorList>
    </citation>
    <scope>NUCLEOTIDE SEQUENCE</scope>
</reference>
<proteinExistence type="predicted"/>
<protein>
    <submittedName>
        <fullName evidence="1">Uncharacterized protein</fullName>
    </submittedName>
</protein>
<accession>A0A2P2C7M9</accession>